<dbReference type="PROSITE" id="PS00141">
    <property type="entry name" value="ASP_PROTEASE"/>
    <property type="match status" value="1"/>
</dbReference>
<dbReference type="InterPro" id="IPR021109">
    <property type="entry name" value="Peptidase_aspartic_dom_sf"/>
</dbReference>
<feature type="active site" evidence="10">
    <location>
        <position position="349"/>
    </location>
</feature>
<comment type="caution">
    <text evidence="15">The sequence shown here is derived from an EMBL/GenBank/DDBJ whole genome shotgun (WGS) entry which is preliminary data.</text>
</comment>
<feature type="region of interest" description="Disordered" evidence="12">
    <location>
        <begin position="21"/>
        <end position="48"/>
    </location>
</feature>
<dbReference type="EMBL" id="NAJO01000036">
    <property type="protein sequence ID" value="OQO00125.1"/>
    <property type="molecule type" value="Genomic_DNA"/>
</dbReference>
<sequence length="467" mass="48212">MQRVLLFLFAVLAAVALAAPTPRKHHSGHIGTFSAQARGRKGATRNPLKTMERAYRKYNWSITFITPSGQTFTLGNPDSNGADPAPAPAPPAPATSAAATSSANNQDAASLTRTTTAAPAATTSAAAGASEQENGEVSATPEPNESEYLSPVSIGGQTLNLDFDTGSADLWVFSTSLSSSSIGQHAAFDPSKSSTWEDYPGASWQIMYGDGSGASGTVGFDVVEVGGATASRQAVEIATKVSSSFVSDVNNDGLLGLGFSKINTIEPQPQKTFFESVLPKLDQPVFTADLEDDAAGTYEFGRVDTTKYTGMLHVTPVDSSNGFWEFASTAYSIGGTTYQNSGASTAIADTGTSLLLVDDNVAQAFYAQVQGSQLSRTAGGYVYPCSAQVPDFGVQIGSSGFIATIPGSDITFAEVGQGTCFGGVQGNGGGGIQIFGDVLLKQYFAVFNGGNESFGIAAKSAQVNTKA</sequence>
<keyword evidence="8" id="KW-0865">Zymogen</keyword>
<dbReference type="PRINTS" id="PR00792">
    <property type="entry name" value="PEPSIN"/>
</dbReference>
<keyword evidence="4 11" id="KW-0645">Protease</keyword>
<dbReference type="InterPro" id="IPR001969">
    <property type="entry name" value="Aspartic_peptidase_AS"/>
</dbReference>
<protein>
    <recommendedName>
        <fullName evidence="14">Peptidase A1 domain-containing protein</fullName>
    </recommendedName>
</protein>
<evidence type="ECO:0000256" key="2">
    <source>
        <dbReference type="ARBA" id="ARBA00007447"/>
    </source>
</evidence>
<dbReference type="PROSITE" id="PS51767">
    <property type="entry name" value="PEPTIDASE_A1"/>
    <property type="match status" value="1"/>
</dbReference>
<keyword evidence="5 13" id="KW-0732">Signal</keyword>
<dbReference type="Gene3D" id="2.40.70.10">
    <property type="entry name" value="Acid Proteases"/>
    <property type="match status" value="2"/>
</dbReference>
<dbReference type="Proteomes" id="UP000192596">
    <property type="component" value="Unassembled WGS sequence"/>
</dbReference>
<dbReference type="OrthoDB" id="2747330at2759"/>
<dbReference type="PANTHER" id="PTHR47966:SF23">
    <property type="entry name" value="ASPARTIC ENDOPEPTIDASE, PUTATIVE (AFU_ORTHOLOGUE AFUA_2G15950)-RELATED"/>
    <property type="match status" value="1"/>
</dbReference>
<dbReference type="CDD" id="cd06097">
    <property type="entry name" value="Aspergillopepsin_like"/>
    <property type="match status" value="1"/>
</dbReference>
<feature type="compositionally biased region" description="Low complexity" evidence="12">
    <location>
        <begin position="94"/>
        <end position="130"/>
    </location>
</feature>
<keyword evidence="16" id="KW-1185">Reference proteome</keyword>
<dbReference type="STRING" id="1507870.A0A1V8SLT6"/>
<feature type="compositionally biased region" description="Polar residues" evidence="12">
    <location>
        <begin position="131"/>
        <end position="143"/>
    </location>
</feature>
<evidence type="ECO:0000259" key="14">
    <source>
        <dbReference type="PROSITE" id="PS51767"/>
    </source>
</evidence>
<accession>A0A1V8SLT6</accession>
<comment type="subcellular location">
    <subcellularLocation>
        <location evidence="1">Secreted</location>
    </subcellularLocation>
</comment>
<dbReference type="InParanoid" id="A0A1V8SLT6"/>
<comment type="similarity">
    <text evidence="2 11">Belongs to the peptidase A1 family.</text>
</comment>
<keyword evidence="6 11" id="KW-0064">Aspartyl protease</keyword>
<feature type="active site" evidence="10">
    <location>
        <position position="164"/>
    </location>
</feature>
<evidence type="ECO:0000256" key="1">
    <source>
        <dbReference type="ARBA" id="ARBA00004613"/>
    </source>
</evidence>
<evidence type="ECO:0000256" key="10">
    <source>
        <dbReference type="PIRSR" id="PIRSR601461-1"/>
    </source>
</evidence>
<dbReference type="FunFam" id="2.40.70.10:FF:000026">
    <property type="entry name" value="Endothiapepsin"/>
    <property type="match status" value="1"/>
</dbReference>
<feature type="region of interest" description="Disordered" evidence="12">
    <location>
        <begin position="71"/>
        <end position="152"/>
    </location>
</feature>
<dbReference type="InterPro" id="IPR034163">
    <property type="entry name" value="Aspergillopepsin-like_cat_dom"/>
</dbReference>
<evidence type="ECO:0000256" key="3">
    <source>
        <dbReference type="ARBA" id="ARBA00022525"/>
    </source>
</evidence>
<dbReference type="AlphaFoldDB" id="A0A1V8SLT6"/>
<keyword evidence="3" id="KW-0964">Secreted</keyword>
<dbReference type="GO" id="GO:0005576">
    <property type="term" value="C:extracellular region"/>
    <property type="evidence" value="ECO:0007669"/>
    <property type="project" value="UniProtKB-SubCell"/>
</dbReference>
<dbReference type="Pfam" id="PF00026">
    <property type="entry name" value="Asp"/>
    <property type="match status" value="1"/>
</dbReference>
<evidence type="ECO:0000256" key="11">
    <source>
        <dbReference type="RuleBase" id="RU000454"/>
    </source>
</evidence>
<evidence type="ECO:0000256" key="12">
    <source>
        <dbReference type="SAM" id="MobiDB-lite"/>
    </source>
</evidence>
<organism evidence="15 16">
    <name type="scientific">Cryoendolithus antarcticus</name>
    <dbReference type="NCBI Taxonomy" id="1507870"/>
    <lineage>
        <taxon>Eukaryota</taxon>
        <taxon>Fungi</taxon>
        <taxon>Dikarya</taxon>
        <taxon>Ascomycota</taxon>
        <taxon>Pezizomycotina</taxon>
        <taxon>Dothideomycetes</taxon>
        <taxon>Dothideomycetidae</taxon>
        <taxon>Cladosporiales</taxon>
        <taxon>Cladosporiaceae</taxon>
        <taxon>Cryoendolithus</taxon>
    </lineage>
</organism>
<gene>
    <name evidence="15" type="ORF">B0A48_13912</name>
</gene>
<dbReference type="GO" id="GO:0006508">
    <property type="term" value="P:proteolysis"/>
    <property type="evidence" value="ECO:0007669"/>
    <property type="project" value="UniProtKB-KW"/>
</dbReference>
<evidence type="ECO:0000256" key="5">
    <source>
        <dbReference type="ARBA" id="ARBA00022729"/>
    </source>
</evidence>
<evidence type="ECO:0000256" key="4">
    <source>
        <dbReference type="ARBA" id="ARBA00022670"/>
    </source>
</evidence>
<keyword evidence="7 11" id="KW-0378">Hydrolase</keyword>
<evidence type="ECO:0000313" key="16">
    <source>
        <dbReference type="Proteomes" id="UP000192596"/>
    </source>
</evidence>
<dbReference type="GO" id="GO:0004190">
    <property type="term" value="F:aspartic-type endopeptidase activity"/>
    <property type="evidence" value="ECO:0007669"/>
    <property type="project" value="UniProtKB-KW"/>
</dbReference>
<evidence type="ECO:0000256" key="7">
    <source>
        <dbReference type="ARBA" id="ARBA00022801"/>
    </source>
</evidence>
<feature type="chain" id="PRO_5010730650" description="Peptidase A1 domain-containing protein" evidence="13">
    <location>
        <begin position="19"/>
        <end position="467"/>
    </location>
</feature>
<dbReference type="PANTHER" id="PTHR47966">
    <property type="entry name" value="BETA-SITE APP-CLEAVING ENZYME, ISOFORM A-RELATED"/>
    <property type="match status" value="1"/>
</dbReference>
<proteinExistence type="inferred from homology"/>
<evidence type="ECO:0000256" key="8">
    <source>
        <dbReference type="ARBA" id="ARBA00023145"/>
    </source>
</evidence>
<evidence type="ECO:0000256" key="6">
    <source>
        <dbReference type="ARBA" id="ARBA00022750"/>
    </source>
</evidence>
<evidence type="ECO:0000313" key="15">
    <source>
        <dbReference type="EMBL" id="OQO00125.1"/>
    </source>
</evidence>
<evidence type="ECO:0000256" key="13">
    <source>
        <dbReference type="SAM" id="SignalP"/>
    </source>
</evidence>
<name>A0A1V8SLT6_9PEZI</name>
<feature type="domain" description="Peptidase A1" evidence="14">
    <location>
        <begin position="148"/>
        <end position="457"/>
    </location>
</feature>
<reference evidence="16" key="1">
    <citation type="submission" date="2017-03" db="EMBL/GenBank/DDBJ databases">
        <title>Genomes of endolithic fungi from Antarctica.</title>
        <authorList>
            <person name="Coleine C."/>
            <person name="Masonjones S."/>
            <person name="Stajich J.E."/>
        </authorList>
    </citation>
    <scope>NUCLEOTIDE SEQUENCE [LARGE SCALE GENOMIC DNA]</scope>
    <source>
        <strain evidence="16">CCFEE 5527</strain>
    </source>
</reference>
<evidence type="ECO:0000256" key="9">
    <source>
        <dbReference type="ARBA" id="ARBA00023180"/>
    </source>
</evidence>
<feature type="signal peptide" evidence="13">
    <location>
        <begin position="1"/>
        <end position="18"/>
    </location>
</feature>
<dbReference type="InterPro" id="IPR001461">
    <property type="entry name" value="Aspartic_peptidase_A1"/>
</dbReference>
<keyword evidence="9" id="KW-0325">Glycoprotein</keyword>
<dbReference type="InterPro" id="IPR033121">
    <property type="entry name" value="PEPTIDASE_A1"/>
</dbReference>
<dbReference type="SUPFAM" id="SSF50630">
    <property type="entry name" value="Acid proteases"/>
    <property type="match status" value="1"/>
</dbReference>